<keyword evidence="2" id="KW-1185">Reference proteome</keyword>
<dbReference type="RefSeq" id="XP_066802839.1">
    <property type="nucleotide sequence ID" value="XM_066946447.1"/>
</dbReference>
<sequence>MLAALGNAGLLNFVHGNLLSIPDLYVRASQITGRGRIHTGVDWSADYGKLDHDAYFDYIHDHGLLASVFCCQPPVKEINIMFAIVDTQPPLTCTIGNPTGVTLKDFMDQTREWLRQDTTQDDADIVRKQLAADGRNDDEIDRIVQDSQNLAIFLLETVLSPWAEALHWSGSYPVQRLELLRDGHPGNPMPGLTCRLDLYRVTLRKCGQP</sequence>
<organism evidence="1 2">
    <name type="scientific">Kwoniella newhampshirensis</name>
    <dbReference type="NCBI Taxonomy" id="1651941"/>
    <lineage>
        <taxon>Eukaryota</taxon>
        <taxon>Fungi</taxon>
        <taxon>Dikarya</taxon>
        <taxon>Basidiomycota</taxon>
        <taxon>Agaricomycotina</taxon>
        <taxon>Tremellomycetes</taxon>
        <taxon>Tremellales</taxon>
        <taxon>Cryptococcaceae</taxon>
        <taxon>Kwoniella</taxon>
    </lineage>
</organism>
<dbReference type="EMBL" id="JBCAWK010000006">
    <property type="protein sequence ID" value="KAK8854601.1"/>
    <property type="molecule type" value="Genomic_DNA"/>
</dbReference>
<proteinExistence type="predicted"/>
<gene>
    <name evidence="1" type="ORF">IAR55_003340</name>
</gene>
<dbReference type="GeneID" id="92180598"/>
<accession>A0AAW0YNF3</accession>
<protein>
    <submittedName>
        <fullName evidence="1">Uncharacterized protein</fullName>
    </submittedName>
</protein>
<dbReference type="AlphaFoldDB" id="A0AAW0YNF3"/>
<evidence type="ECO:0000313" key="1">
    <source>
        <dbReference type="EMBL" id="KAK8854601.1"/>
    </source>
</evidence>
<evidence type="ECO:0000313" key="2">
    <source>
        <dbReference type="Proteomes" id="UP001388673"/>
    </source>
</evidence>
<comment type="caution">
    <text evidence="1">The sequence shown here is derived from an EMBL/GenBank/DDBJ whole genome shotgun (WGS) entry which is preliminary data.</text>
</comment>
<reference evidence="1 2" key="1">
    <citation type="journal article" date="2024" name="bioRxiv">
        <title>Comparative genomics of Cryptococcus and Kwoniella reveals pathogenesis evolution and contrasting karyotype dynamics via intercentromeric recombination or chromosome fusion.</title>
        <authorList>
            <person name="Coelho M.A."/>
            <person name="David-Palma M."/>
            <person name="Shea T."/>
            <person name="Bowers K."/>
            <person name="McGinley-Smith S."/>
            <person name="Mohammad A.W."/>
            <person name="Gnirke A."/>
            <person name="Yurkov A.M."/>
            <person name="Nowrousian M."/>
            <person name="Sun S."/>
            <person name="Cuomo C.A."/>
            <person name="Heitman J."/>
        </authorList>
    </citation>
    <scope>NUCLEOTIDE SEQUENCE [LARGE SCALE GENOMIC DNA]</scope>
    <source>
        <strain evidence="1 2">CBS 13917</strain>
    </source>
</reference>
<dbReference type="KEGG" id="kne:92180598"/>
<dbReference type="Proteomes" id="UP001388673">
    <property type="component" value="Unassembled WGS sequence"/>
</dbReference>
<name>A0AAW0YNF3_9TREE</name>